<comment type="caution">
    <text evidence="7">The sequence shown here is derived from an EMBL/GenBank/DDBJ whole genome shotgun (WGS) entry which is preliminary data.</text>
</comment>
<evidence type="ECO:0000256" key="4">
    <source>
        <dbReference type="ARBA" id="ARBA00023136"/>
    </source>
</evidence>
<dbReference type="PANTHER" id="PTHR13377">
    <property type="entry name" value="PLACENTAL PROTEIN 6"/>
    <property type="match status" value="1"/>
</dbReference>
<evidence type="ECO:0000313" key="8">
    <source>
        <dbReference type="Proteomes" id="UP000650467"/>
    </source>
</evidence>
<keyword evidence="2 6" id="KW-0812">Transmembrane</keyword>
<sequence length="317" mass="34615">MDLKITRLSKVIAVLLVALYFVAFFLPESVDYVALIPGKTLPYVWNLATAGFLTLNPFKLGLEVVAVLLLTRLVEPVYGSKEFLKFLFVVDVSINLCVLIGVYVIFAVGKDTGDILYNKFAGFHGILAGLVVAVKQVMPEHEAKLFGFVKLTFKYLPLLFITITCGVAAGLQQYSYVPFLLLGTYNAWLYLRFFQQQPDSNHWGDSSDDFKFSGFFPPLLATVLDPLGFLCATVFRLRHPPAETKAPFAKAAQYTLPVDSADANRRRERGAKALEERLGMKKPSGEGEDVEAGAAPSGVAPASTVVIPTTSTATASS</sequence>
<feature type="transmembrane region" description="Helical" evidence="6">
    <location>
        <begin position="83"/>
        <end position="109"/>
    </location>
</feature>
<dbReference type="InterPro" id="IPR035952">
    <property type="entry name" value="Rhomboid-like_sf"/>
</dbReference>
<dbReference type="Proteomes" id="UP000650467">
    <property type="component" value="Unassembled WGS sequence"/>
</dbReference>
<feature type="transmembrane region" description="Helical" evidence="6">
    <location>
        <begin position="47"/>
        <end position="71"/>
    </location>
</feature>
<feature type="region of interest" description="Disordered" evidence="5">
    <location>
        <begin position="262"/>
        <end position="317"/>
    </location>
</feature>
<keyword evidence="8" id="KW-1185">Reference proteome</keyword>
<dbReference type="FunFam" id="1.20.1540.10:FF:000004">
    <property type="entry name" value="Transmembrane protein 115"/>
    <property type="match status" value="1"/>
</dbReference>
<reference evidence="7" key="1">
    <citation type="journal article" date="2020" name="bioRxiv">
        <title>Comparative genomics of Chlamydomonas.</title>
        <authorList>
            <person name="Craig R.J."/>
            <person name="Hasan A.R."/>
            <person name="Ness R.W."/>
            <person name="Keightley P.D."/>
        </authorList>
    </citation>
    <scope>NUCLEOTIDE SEQUENCE</scope>
    <source>
        <strain evidence="7">SAG 7.73</strain>
    </source>
</reference>
<gene>
    <name evidence="7" type="ORF">HXX76_005736</name>
</gene>
<feature type="transmembrane region" description="Helical" evidence="6">
    <location>
        <begin position="115"/>
        <end position="134"/>
    </location>
</feature>
<dbReference type="Gene3D" id="1.20.1540.10">
    <property type="entry name" value="Rhomboid-like"/>
    <property type="match status" value="1"/>
</dbReference>
<feature type="transmembrane region" description="Helical" evidence="6">
    <location>
        <begin position="7"/>
        <end position="27"/>
    </location>
</feature>
<evidence type="ECO:0000256" key="6">
    <source>
        <dbReference type="SAM" id="Phobius"/>
    </source>
</evidence>
<protein>
    <recommendedName>
        <fullName evidence="9">Transmembrane protein 115</fullName>
    </recommendedName>
</protein>
<dbReference type="SMART" id="SM01160">
    <property type="entry name" value="DUF1751"/>
    <property type="match status" value="1"/>
</dbReference>
<comment type="subcellular location">
    <subcellularLocation>
        <location evidence="1">Membrane</location>
        <topology evidence="1">Multi-pass membrane protein</topology>
    </subcellularLocation>
</comment>
<accession>A0A835T383</accession>
<evidence type="ECO:0000256" key="5">
    <source>
        <dbReference type="SAM" id="MobiDB-lite"/>
    </source>
</evidence>
<name>A0A835T383_CHLIN</name>
<keyword evidence="4 6" id="KW-0472">Membrane</keyword>
<organism evidence="7 8">
    <name type="scientific">Chlamydomonas incerta</name>
    <dbReference type="NCBI Taxonomy" id="51695"/>
    <lineage>
        <taxon>Eukaryota</taxon>
        <taxon>Viridiplantae</taxon>
        <taxon>Chlorophyta</taxon>
        <taxon>core chlorophytes</taxon>
        <taxon>Chlorophyceae</taxon>
        <taxon>CS clade</taxon>
        <taxon>Chlamydomonadales</taxon>
        <taxon>Chlamydomonadaceae</taxon>
        <taxon>Chlamydomonas</taxon>
    </lineage>
</organism>
<proteinExistence type="predicted"/>
<dbReference type="SUPFAM" id="SSF144091">
    <property type="entry name" value="Rhomboid-like"/>
    <property type="match status" value="1"/>
</dbReference>
<keyword evidence="3 6" id="KW-1133">Transmembrane helix</keyword>
<feature type="compositionally biased region" description="Basic and acidic residues" evidence="5">
    <location>
        <begin position="262"/>
        <end position="285"/>
    </location>
</feature>
<dbReference type="EMBL" id="JAEHOC010000010">
    <property type="protein sequence ID" value="KAG2438127.1"/>
    <property type="molecule type" value="Genomic_DNA"/>
</dbReference>
<dbReference type="GO" id="GO:0005794">
    <property type="term" value="C:Golgi apparatus"/>
    <property type="evidence" value="ECO:0007669"/>
    <property type="project" value="TreeGrafter"/>
</dbReference>
<evidence type="ECO:0000256" key="3">
    <source>
        <dbReference type="ARBA" id="ARBA00022989"/>
    </source>
</evidence>
<dbReference type="OrthoDB" id="73612at2759"/>
<evidence type="ECO:0000256" key="1">
    <source>
        <dbReference type="ARBA" id="ARBA00004141"/>
    </source>
</evidence>
<dbReference type="GO" id="GO:0016020">
    <property type="term" value="C:membrane"/>
    <property type="evidence" value="ECO:0007669"/>
    <property type="project" value="UniProtKB-SubCell"/>
</dbReference>
<feature type="compositionally biased region" description="Polar residues" evidence="5">
    <location>
        <begin position="306"/>
        <end position="317"/>
    </location>
</feature>
<dbReference type="Pfam" id="PF08551">
    <property type="entry name" value="DUF1751"/>
    <property type="match status" value="1"/>
</dbReference>
<dbReference type="PANTHER" id="PTHR13377:SF3">
    <property type="entry name" value="TRANSMEMBRANE PROTEIN 115"/>
    <property type="match status" value="1"/>
</dbReference>
<feature type="transmembrane region" description="Helical" evidence="6">
    <location>
        <begin position="155"/>
        <end position="174"/>
    </location>
</feature>
<evidence type="ECO:0000313" key="7">
    <source>
        <dbReference type="EMBL" id="KAG2438127.1"/>
    </source>
</evidence>
<dbReference type="GO" id="GO:0006890">
    <property type="term" value="P:retrograde vesicle-mediated transport, Golgi to endoplasmic reticulum"/>
    <property type="evidence" value="ECO:0007669"/>
    <property type="project" value="InterPro"/>
</dbReference>
<evidence type="ECO:0008006" key="9">
    <source>
        <dbReference type="Google" id="ProtNLM"/>
    </source>
</evidence>
<feature type="compositionally biased region" description="Low complexity" evidence="5">
    <location>
        <begin position="292"/>
        <end position="303"/>
    </location>
</feature>
<feature type="transmembrane region" description="Helical" evidence="6">
    <location>
        <begin position="215"/>
        <end position="235"/>
    </location>
</feature>
<dbReference type="AlphaFoldDB" id="A0A835T383"/>
<dbReference type="InterPro" id="IPR013861">
    <property type="entry name" value="TMEM115/Pdh1/Rbl19"/>
</dbReference>
<evidence type="ECO:0000256" key="2">
    <source>
        <dbReference type="ARBA" id="ARBA00022692"/>
    </source>
</evidence>